<evidence type="ECO:0000256" key="8">
    <source>
        <dbReference type="ARBA" id="ARBA00023180"/>
    </source>
</evidence>
<dbReference type="InterPro" id="IPR000276">
    <property type="entry name" value="GPCR_Rhodpsn"/>
</dbReference>
<keyword evidence="9" id="KW-0807">Transducer</keyword>
<keyword evidence="4 11" id="KW-1133">Transmembrane helix</keyword>
<feature type="transmembrane region" description="Helical" evidence="11">
    <location>
        <begin position="312"/>
        <end position="335"/>
    </location>
</feature>
<dbReference type="PROSITE" id="PS50262">
    <property type="entry name" value="G_PROTEIN_RECEP_F1_2"/>
    <property type="match status" value="1"/>
</dbReference>
<dbReference type="GO" id="GO:0005886">
    <property type="term" value="C:plasma membrane"/>
    <property type="evidence" value="ECO:0007669"/>
    <property type="project" value="UniProtKB-SubCell"/>
</dbReference>
<feature type="domain" description="G-protein coupled receptors family 1 profile" evidence="12">
    <location>
        <begin position="94"/>
        <end position="373"/>
    </location>
</feature>
<keyword evidence="7" id="KW-0675">Receptor</keyword>
<evidence type="ECO:0000259" key="12">
    <source>
        <dbReference type="PROSITE" id="PS50262"/>
    </source>
</evidence>
<dbReference type="Gene3D" id="1.20.1070.10">
    <property type="entry name" value="Rhodopsin 7-helix transmembrane proteins"/>
    <property type="match status" value="1"/>
</dbReference>
<feature type="transmembrane region" description="Helical" evidence="11">
    <location>
        <begin position="122"/>
        <end position="142"/>
    </location>
</feature>
<feature type="region of interest" description="Disordered" evidence="10">
    <location>
        <begin position="392"/>
        <end position="413"/>
    </location>
</feature>
<dbReference type="GO" id="GO:0004930">
    <property type="term" value="F:G protein-coupled receptor activity"/>
    <property type="evidence" value="ECO:0007669"/>
    <property type="project" value="UniProtKB-KW"/>
</dbReference>
<dbReference type="EMBL" id="JAWDGP010004189">
    <property type="protein sequence ID" value="KAK3766957.1"/>
    <property type="molecule type" value="Genomic_DNA"/>
</dbReference>
<feature type="transmembrane region" description="Helical" evidence="11">
    <location>
        <begin position="197"/>
        <end position="219"/>
    </location>
</feature>
<dbReference type="PRINTS" id="PR01788">
    <property type="entry name" value="PROSTANOIDR"/>
</dbReference>
<evidence type="ECO:0000256" key="2">
    <source>
        <dbReference type="ARBA" id="ARBA00022475"/>
    </source>
</evidence>
<dbReference type="InterPro" id="IPR017452">
    <property type="entry name" value="GPCR_Rhodpsn_7TM"/>
</dbReference>
<keyword evidence="5" id="KW-0297">G-protein coupled receptor</keyword>
<dbReference type="PANTHER" id="PTHR11866:SF16">
    <property type="entry name" value="PROSTAGLANDIN E2 RECEPTOR EP4 SUBTYPE-LIKE PROTEIN"/>
    <property type="match status" value="1"/>
</dbReference>
<comment type="subcellular location">
    <subcellularLocation>
        <location evidence="1">Cell membrane</location>
        <topology evidence="1">Multi-pass membrane protein</topology>
    </subcellularLocation>
</comment>
<feature type="transmembrane region" description="Helical" evidence="11">
    <location>
        <begin position="249"/>
        <end position="270"/>
    </location>
</feature>
<evidence type="ECO:0000256" key="4">
    <source>
        <dbReference type="ARBA" id="ARBA00022989"/>
    </source>
</evidence>
<evidence type="ECO:0000256" key="5">
    <source>
        <dbReference type="ARBA" id="ARBA00023040"/>
    </source>
</evidence>
<keyword evidence="8" id="KW-0325">Glycoprotein</keyword>
<gene>
    <name evidence="13" type="ORF">RRG08_059826</name>
</gene>
<keyword evidence="3 11" id="KW-0812">Transmembrane</keyword>
<dbReference type="Proteomes" id="UP001283361">
    <property type="component" value="Unassembled WGS sequence"/>
</dbReference>
<comment type="caution">
    <text evidence="13">The sequence shown here is derived from an EMBL/GenBank/DDBJ whole genome shotgun (WGS) entry which is preliminary data.</text>
</comment>
<evidence type="ECO:0000256" key="6">
    <source>
        <dbReference type="ARBA" id="ARBA00023136"/>
    </source>
</evidence>
<evidence type="ECO:0000313" key="13">
    <source>
        <dbReference type="EMBL" id="KAK3766957.1"/>
    </source>
</evidence>
<keyword evidence="14" id="KW-1185">Reference proteome</keyword>
<evidence type="ECO:0000256" key="3">
    <source>
        <dbReference type="ARBA" id="ARBA00022692"/>
    </source>
</evidence>
<evidence type="ECO:0000256" key="9">
    <source>
        <dbReference type="ARBA" id="ARBA00023224"/>
    </source>
</evidence>
<accession>A0AAE0ZCP0</accession>
<dbReference type="GO" id="GO:0007189">
    <property type="term" value="P:adenylate cyclase-activating G protein-coupled receptor signaling pathway"/>
    <property type="evidence" value="ECO:0007669"/>
    <property type="project" value="TreeGrafter"/>
</dbReference>
<evidence type="ECO:0000313" key="14">
    <source>
        <dbReference type="Proteomes" id="UP001283361"/>
    </source>
</evidence>
<organism evidence="13 14">
    <name type="scientific">Elysia crispata</name>
    <name type="common">lettuce slug</name>
    <dbReference type="NCBI Taxonomy" id="231223"/>
    <lineage>
        <taxon>Eukaryota</taxon>
        <taxon>Metazoa</taxon>
        <taxon>Spiralia</taxon>
        <taxon>Lophotrochozoa</taxon>
        <taxon>Mollusca</taxon>
        <taxon>Gastropoda</taxon>
        <taxon>Heterobranchia</taxon>
        <taxon>Euthyneura</taxon>
        <taxon>Panpulmonata</taxon>
        <taxon>Sacoglossa</taxon>
        <taxon>Placobranchoidea</taxon>
        <taxon>Plakobranchidae</taxon>
        <taxon>Elysia</taxon>
    </lineage>
</organism>
<evidence type="ECO:0000256" key="7">
    <source>
        <dbReference type="ARBA" id="ARBA00023170"/>
    </source>
</evidence>
<dbReference type="CDD" id="cd14981">
    <property type="entry name" value="7tmA_Prostanoid_R"/>
    <property type="match status" value="1"/>
</dbReference>
<protein>
    <recommendedName>
        <fullName evidence="12">G-protein coupled receptors family 1 profile domain-containing protein</fullName>
    </recommendedName>
</protein>
<sequence>MANTMWPSVEDGVISNSSTFSTVSNSSFSSTVSRGNPPEGVVTVYPFPDLYNVSDSFTTSTSLDPHNNMTTSSADGVSRNLMVPAVMFFFGVFGNILALVILTVKPSKDSKATAFYHLVKALVYMDLFGIVATSPVTIVVYHNDGIMETGGTALCHYFSFLLMLAGNATVFTVLVMAGERFLVSKYPFQYSRVVRPLVVNLTVAAVWGYSCLVAILPVLGVGRNKAHWPQTWCFFDYRNTDIDGQILSYYYATTGLLAIIITIVLNMTVIRHLWSMRRSRLHSTLRRSSYRSQSGQEISAGGSGPDSELRMVVFLMAIIVVFSVCYAPLMVRIIMNEMLNAGQVIPAGGVQDKLDLWSLRLACLNQILDPWVYIISRVTCCKSQRDSAREPLRSVSQVRSITPASTPTHTRRSTVVSLSGHQGHPALQCPRQQPSLVSRALGTVRVIFKRKKPGKKYSVNSASKESEMTSASPLRSPAPRQISLAESTVSSRCEASSRLYEDGVC</sequence>
<dbReference type="Pfam" id="PF00001">
    <property type="entry name" value="7tm_1"/>
    <property type="match status" value="1"/>
</dbReference>
<dbReference type="InterPro" id="IPR008365">
    <property type="entry name" value="Prostanoid_rcpt"/>
</dbReference>
<dbReference type="PANTHER" id="PTHR11866">
    <property type="entry name" value="G-PROTEIN COUPLED RECEPTOR FAMILY 1 MEMBER"/>
    <property type="match status" value="1"/>
</dbReference>
<dbReference type="PRINTS" id="PR00237">
    <property type="entry name" value="GPCRRHODOPSN"/>
</dbReference>
<feature type="compositionally biased region" description="Polar residues" evidence="10">
    <location>
        <begin position="394"/>
        <end position="413"/>
    </location>
</feature>
<feature type="transmembrane region" description="Helical" evidence="11">
    <location>
        <begin position="81"/>
        <end position="102"/>
    </location>
</feature>
<proteinExistence type="predicted"/>
<evidence type="ECO:0000256" key="10">
    <source>
        <dbReference type="SAM" id="MobiDB-lite"/>
    </source>
</evidence>
<dbReference type="SUPFAM" id="SSF81321">
    <property type="entry name" value="Family A G protein-coupled receptor-like"/>
    <property type="match status" value="1"/>
</dbReference>
<reference evidence="13" key="1">
    <citation type="journal article" date="2023" name="G3 (Bethesda)">
        <title>A reference genome for the long-term kleptoplast-retaining sea slug Elysia crispata morphotype clarki.</title>
        <authorList>
            <person name="Eastman K.E."/>
            <person name="Pendleton A.L."/>
            <person name="Shaikh M.A."/>
            <person name="Suttiyut T."/>
            <person name="Ogas R."/>
            <person name="Tomko P."/>
            <person name="Gavelis G."/>
            <person name="Widhalm J.R."/>
            <person name="Wisecaver J.H."/>
        </authorList>
    </citation>
    <scope>NUCLEOTIDE SEQUENCE</scope>
    <source>
        <strain evidence="13">ECLA1</strain>
    </source>
</reference>
<name>A0AAE0ZCP0_9GAST</name>
<feature type="compositionally biased region" description="Polar residues" evidence="10">
    <location>
        <begin position="458"/>
        <end position="473"/>
    </location>
</feature>
<dbReference type="GO" id="GO:0007204">
    <property type="term" value="P:positive regulation of cytosolic calcium ion concentration"/>
    <property type="evidence" value="ECO:0007669"/>
    <property type="project" value="TreeGrafter"/>
</dbReference>
<keyword evidence="6 11" id="KW-0472">Membrane</keyword>
<feature type="region of interest" description="Disordered" evidence="10">
    <location>
        <begin position="457"/>
        <end position="480"/>
    </location>
</feature>
<evidence type="ECO:0000256" key="11">
    <source>
        <dbReference type="SAM" id="Phobius"/>
    </source>
</evidence>
<keyword evidence="2" id="KW-1003">Cell membrane</keyword>
<dbReference type="AlphaFoldDB" id="A0AAE0ZCP0"/>
<evidence type="ECO:0000256" key="1">
    <source>
        <dbReference type="ARBA" id="ARBA00004651"/>
    </source>
</evidence>
<feature type="transmembrane region" description="Helical" evidence="11">
    <location>
        <begin position="157"/>
        <end position="177"/>
    </location>
</feature>